<dbReference type="Proteomes" id="UP000000591">
    <property type="component" value="Chromosome VII"/>
</dbReference>
<dbReference type="AlphaFoldDB" id="Q74Z20"/>
<gene>
    <name evidence="2" type="ORF">AGOS_AGR386C</name>
</gene>
<sequence>MSESSYIITLKKGADLAKVRESIEQIGGSILHEHSLINGLSVKLPEVTALEQIKSQHDDLIQHIEKDQEMHILDN</sequence>
<accession>Q74Z20</accession>
<protein>
    <submittedName>
        <fullName evidence="2">AGR386Cp</fullName>
    </submittedName>
</protein>
<proteinExistence type="inferred from homology"/>
<organism evidence="2 3">
    <name type="scientific">Eremothecium gossypii (strain ATCC 10895 / CBS 109.51 / FGSC 9923 / NRRL Y-1056)</name>
    <name type="common">Yeast</name>
    <name type="synonym">Ashbya gossypii</name>
    <dbReference type="NCBI Taxonomy" id="284811"/>
    <lineage>
        <taxon>Eukaryota</taxon>
        <taxon>Fungi</taxon>
        <taxon>Dikarya</taxon>
        <taxon>Ascomycota</taxon>
        <taxon>Saccharomycotina</taxon>
        <taxon>Saccharomycetes</taxon>
        <taxon>Saccharomycetales</taxon>
        <taxon>Saccharomycetaceae</taxon>
        <taxon>Eremothecium</taxon>
    </lineage>
</organism>
<dbReference type="InterPro" id="IPR052471">
    <property type="entry name" value="PBI_I9"/>
</dbReference>
<dbReference type="InParanoid" id="Q74Z20"/>
<dbReference type="FunCoup" id="Q74Z20">
    <property type="interactions" value="184"/>
</dbReference>
<dbReference type="RefSeq" id="NP_987052.1">
    <property type="nucleotide sequence ID" value="NM_212114.1"/>
</dbReference>
<name>Q74Z20_EREGS</name>
<dbReference type="GO" id="GO:0004866">
    <property type="term" value="F:endopeptidase inhibitor activity"/>
    <property type="evidence" value="ECO:0000318"/>
    <property type="project" value="GO_Central"/>
</dbReference>
<dbReference type="InterPro" id="IPR037045">
    <property type="entry name" value="S8pro/Inhibitor_I9_sf"/>
</dbReference>
<reference evidence="2 3" key="1">
    <citation type="journal article" date="2004" name="Science">
        <title>The Ashbya gossypii genome as a tool for mapping the ancient Saccharomyces cerevisiae genome.</title>
        <authorList>
            <person name="Dietrich F.S."/>
            <person name="Voegeli S."/>
            <person name="Brachat S."/>
            <person name="Lerch A."/>
            <person name="Gates K."/>
            <person name="Steiner S."/>
            <person name="Mohr C."/>
            <person name="Pohlmann R."/>
            <person name="Luedi P."/>
            <person name="Choi S."/>
            <person name="Wing R.A."/>
            <person name="Flavier A."/>
            <person name="Gaffney T.D."/>
            <person name="Philippsen P."/>
        </authorList>
    </citation>
    <scope>NUCLEOTIDE SEQUENCE [LARGE SCALE GENOMIC DNA]</scope>
    <source>
        <strain evidence="3">ATCC 10895 / CBS 109.51 / FGSC 9923 / NRRL Y-1056</strain>
    </source>
</reference>
<evidence type="ECO:0000313" key="3">
    <source>
        <dbReference type="Proteomes" id="UP000000591"/>
    </source>
</evidence>
<dbReference type="KEGG" id="ago:AGOS_AGR386C"/>
<dbReference type="GeneID" id="4623356"/>
<comment type="similarity">
    <text evidence="1">Belongs to the protease inhibitor I9 family.</text>
</comment>
<dbReference type="FunFam" id="3.30.70.80:FF:000045">
    <property type="entry name" value="AGR386Cp"/>
    <property type="match status" value="1"/>
</dbReference>
<dbReference type="SUPFAM" id="SSF54897">
    <property type="entry name" value="Protease propeptides/inhibitors"/>
    <property type="match status" value="1"/>
</dbReference>
<dbReference type="Gene3D" id="3.30.70.80">
    <property type="entry name" value="Peptidase S8 propeptide/proteinase inhibitor I9"/>
    <property type="match status" value="1"/>
</dbReference>
<dbReference type="PANTHER" id="PTHR28288:SF2">
    <property type="entry name" value="PROTEASE B INHIBITOR 2"/>
    <property type="match status" value="1"/>
</dbReference>
<dbReference type="PANTHER" id="PTHR28288">
    <property type="entry name" value="PROTEASE B INHIBITOR 2"/>
    <property type="match status" value="1"/>
</dbReference>
<evidence type="ECO:0000256" key="1">
    <source>
        <dbReference type="ARBA" id="ARBA00038069"/>
    </source>
</evidence>
<dbReference type="OrthoDB" id="5518345at2759"/>
<reference evidence="3" key="2">
    <citation type="journal article" date="2013" name="G3 (Bethesda)">
        <title>Genomes of Ashbya fungi isolated from insects reveal four mating-type loci, numerous translocations, lack of transposons, and distinct gene duplications.</title>
        <authorList>
            <person name="Dietrich F.S."/>
            <person name="Voegeli S."/>
            <person name="Kuo S."/>
            <person name="Philippsen P."/>
        </authorList>
    </citation>
    <scope>GENOME REANNOTATION</scope>
    <source>
        <strain evidence="3">ATCC 10895 / CBS 109.51 / FGSC 9923 / NRRL Y-1056</strain>
    </source>
</reference>
<dbReference type="GO" id="GO:0042144">
    <property type="term" value="P:vacuole fusion, non-autophagic"/>
    <property type="evidence" value="ECO:0000318"/>
    <property type="project" value="GO_Central"/>
</dbReference>
<dbReference type="HOGENOM" id="CLU_156026_3_0_1"/>
<keyword evidence="3" id="KW-1185">Reference proteome</keyword>
<evidence type="ECO:0000313" key="2">
    <source>
        <dbReference type="EMBL" id="AAS54876.1"/>
    </source>
</evidence>
<dbReference type="EMBL" id="AE016820">
    <property type="protein sequence ID" value="AAS54876.1"/>
    <property type="molecule type" value="Genomic_DNA"/>
</dbReference>